<name>A0A4Q0VJB8_9LACO</name>
<dbReference type="RefSeq" id="WP_129032132.1">
    <property type="nucleotide sequence ID" value="NZ_CP059603.1"/>
</dbReference>
<gene>
    <name evidence="3" type="ORF">DXH47_04950</name>
</gene>
<dbReference type="Proteomes" id="UP000290602">
    <property type="component" value="Unassembled WGS sequence"/>
</dbReference>
<dbReference type="GO" id="GO:0003955">
    <property type="term" value="F:NAD(P)H dehydrogenase (quinone) activity"/>
    <property type="evidence" value="ECO:0007669"/>
    <property type="project" value="TreeGrafter"/>
</dbReference>
<dbReference type="InterPro" id="IPR003680">
    <property type="entry name" value="Flavodoxin_fold"/>
</dbReference>
<evidence type="ECO:0000313" key="3">
    <source>
        <dbReference type="EMBL" id="RXI79127.1"/>
    </source>
</evidence>
<dbReference type="EMBL" id="QXIL01000006">
    <property type="protein sequence ID" value="RXI79127.1"/>
    <property type="molecule type" value="Genomic_DNA"/>
</dbReference>
<evidence type="ECO:0000259" key="2">
    <source>
        <dbReference type="Pfam" id="PF02525"/>
    </source>
</evidence>
<dbReference type="PANTHER" id="PTHR47307:SF1">
    <property type="entry name" value="GLUTATHIONE-REGULATED POTASSIUM-EFFLUX SYSTEM ANCILLARY PROTEIN KEFG"/>
    <property type="match status" value="1"/>
</dbReference>
<feature type="domain" description="Flavodoxin-like fold" evidence="2">
    <location>
        <begin position="1"/>
        <end position="155"/>
    </location>
</feature>
<dbReference type="OrthoDB" id="9798454at2"/>
<dbReference type="SUPFAM" id="SSF52218">
    <property type="entry name" value="Flavoproteins"/>
    <property type="match status" value="1"/>
</dbReference>
<dbReference type="AlphaFoldDB" id="A0A4Q0VJB8"/>
<organism evidence="3 4">
    <name type="scientific">Levilactobacillus suantsaii</name>
    <dbReference type="NCBI Taxonomy" id="2292255"/>
    <lineage>
        <taxon>Bacteria</taxon>
        <taxon>Bacillati</taxon>
        <taxon>Bacillota</taxon>
        <taxon>Bacilli</taxon>
        <taxon>Lactobacillales</taxon>
        <taxon>Lactobacillaceae</taxon>
        <taxon>Levilactobacillus</taxon>
    </lineage>
</organism>
<keyword evidence="1" id="KW-0560">Oxidoreductase</keyword>
<dbReference type="GO" id="GO:0010181">
    <property type="term" value="F:FMN binding"/>
    <property type="evidence" value="ECO:0007669"/>
    <property type="project" value="TreeGrafter"/>
</dbReference>
<dbReference type="InterPro" id="IPR029039">
    <property type="entry name" value="Flavoprotein-like_sf"/>
</dbReference>
<dbReference type="Pfam" id="PF02525">
    <property type="entry name" value="Flavodoxin_2"/>
    <property type="match status" value="1"/>
</dbReference>
<dbReference type="InterPro" id="IPR046980">
    <property type="entry name" value="KefG/KefF"/>
</dbReference>
<proteinExistence type="predicted"/>
<accession>A0A4Q0VJB8</accession>
<evidence type="ECO:0000313" key="4">
    <source>
        <dbReference type="Proteomes" id="UP000290602"/>
    </source>
</evidence>
<reference evidence="3 4" key="1">
    <citation type="submission" date="2018-08" db="EMBL/GenBank/DDBJ databases">
        <title>Lactobacillus suantsai sp. nov., isolated from traditional fermented suan-tsai in Taiwan.</title>
        <authorList>
            <person name="Huang C.-H."/>
        </authorList>
    </citation>
    <scope>NUCLEOTIDE SEQUENCE [LARGE SCALE GENOMIC DNA]</scope>
    <source>
        <strain evidence="3 4">BCRC 12945</strain>
    </source>
</reference>
<sequence length="231" mass="25787">MATLVLVAHPQVADSTTQQFLHASLPASQVTWHELGDLGPIDVAAEQALLRQADRIILQFPLYWYAAPASFKRWEDTVLTRNFVYGDHRYPLAGKELGVVVSTGMPQTAFRRGGTENLTLDAALAPLAAVAHRAKLTWLPLFPVYQFGYMTEPQKLQLVIDYQRYLTQTQPDTLANRQAWFAARLPAMIARLSANQRQTGQLVAATFDQQCDDLEGLTDTLAMIKEADDDE</sequence>
<dbReference type="GO" id="GO:0009055">
    <property type="term" value="F:electron transfer activity"/>
    <property type="evidence" value="ECO:0007669"/>
    <property type="project" value="TreeGrafter"/>
</dbReference>
<dbReference type="Gene3D" id="3.40.50.360">
    <property type="match status" value="1"/>
</dbReference>
<evidence type="ECO:0000256" key="1">
    <source>
        <dbReference type="ARBA" id="ARBA00023002"/>
    </source>
</evidence>
<keyword evidence="4" id="KW-1185">Reference proteome</keyword>
<dbReference type="PANTHER" id="PTHR47307">
    <property type="entry name" value="GLUTATHIONE-REGULATED POTASSIUM-EFFLUX SYSTEM ANCILLARY PROTEIN KEFG"/>
    <property type="match status" value="1"/>
</dbReference>
<comment type="caution">
    <text evidence="3">The sequence shown here is derived from an EMBL/GenBank/DDBJ whole genome shotgun (WGS) entry which is preliminary data.</text>
</comment>
<protein>
    <submittedName>
        <fullName evidence="3">Flavodoxin family protein</fullName>
    </submittedName>
</protein>